<sequence length="1534" mass="171077">MNNYLKRTLTVFVPLLMSLFLIKGYISTNNFKDNLGKILKSTGLNVEFDKVRLKGLSKIEIDNLVVKDQSGNAVIKAKKATATVNLLLPSRLARVDAYDGEVFLERYKNNKFNMFNILPPSDPNKKTVDRASRIGKIYVHNAVLHYSDTSFEQKISKDLTEVSGFLDVSKSRGFSLEAAGKGDGQEKISIKLGQLVNNFESLKSLFDTKKNTDKSKKEFNLGFVFENVNINEQLGQYVPLDMIKAKKGLLNGTLNLSDGNPEKKIRATGRLTVKNGTLSYDDYEGYIENADAVIDMKGNVITVDAVKMFNNDPLTFKLNADIDEGKLNIKLNAVNTPFEEISRYKLLKDVKATGNVTGNLNADVNTKTKETTLDGKFLSPGIKLGGYNFRDIKTGITMNKDQILTVENTSFNFDETIGGFKIKDYVSSKKFVYNVKEKNGNGDYTISNRGSDYEIAEINGTAKIDKNNTITGNFNSNKIDGNFVIEPSKKLMTVNADGKDYVAVKYGGQTYEVNPDVKNLVLNFGEKNILESGMINAKLKGGQNKYFDSINAKIDINKGAYNVNADINTGGQTIHAKGTTTKEMYHSYTITSAGKSTFDAAKLLRQYGYDLKGLDTAKLPIVLNAHISGKTDSLGGTYNIYSPFGRYIVEYEKLHAKGKIRNLLSLNLDVNATMEELWLGYQRFKNVTGELDIRNNILNIVDVHNGKLNAKGQYNLKTGKMNINSDLNDYVLYNTSKPEVNVYVDSMTMNLDGKLDNLSGNITLNPAKTTINSQYIGNTKGIIDIKNSVLSFRDFGLRENSVQGTYDLKTGLADISLNLNEPDVPKLFEFKDLTFGTFSVLNLKGDLNKFDLTGKIIFDNISYKGFKLPQVATQMEYSDGNVDKLFKYGTFDIEEFILLGDNGEELFKTNTKFDLENIDIDYKLENQKFTLDSVQDLKEKGYSGDIDLNFIFKGRPEDFFTDVKIDSEKLVLGGFPVNNLDIDIQANNKGLNIGQFYLEYENNPLLVNGYLDFMPIKYNMSVLAKDFNLAFLGVGKDIEKASGIANIDILFSNEQTTGKILLDNFYYKTKDKLTNVENINADINVMNRKLNINRLDGGYNGGTFKVEGDLDVPGVPADFMRTKRLELGKFELNADLNRVGVRYGKDIDLVLSGDVKFTENNLFGNLTVNSGEIRAIPSFGGDKSENLSAEAQEKKLKEKTIVEGIVEEVIDKIVKQYTVDINLQSTGDLKLNIPSISVANISLLKNIKGDVVGGSRIFYDAGDVNLLGSYTLKKGSFVLNNNKFNLKNVEIRFTDPLAKMSELNPFIVFEASSNIKGERIEISMNSYLKEANLTFKSESGLTKEQILSLLAFNETGKTGDNPNGSTQTETALIGSALNLALNQLIFSPVTDKIGETLGLTNVSVKTDFKKSEGTGKYSGATTLYIQDNIYKDKLFWNLEVKFPFQAKEKETNNSNPLGYNAWVNYNVAEGLELRLGGETVTKRNKDYINNGASIKNIKNEMNYYVGVDFSARADTFRDLIRKIFRKKKLDILTK</sequence>
<name>A0A510J7G0_9FUSO</name>
<organism evidence="6 7">
    <name type="scientific">Pseudoleptotrichia goodfellowii</name>
    <dbReference type="NCBI Taxonomy" id="157692"/>
    <lineage>
        <taxon>Bacteria</taxon>
        <taxon>Fusobacteriati</taxon>
        <taxon>Fusobacteriota</taxon>
        <taxon>Fusobacteriia</taxon>
        <taxon>Fusobacteriales</taxon>
        <taxon>Leptotrichiaceae</taxon>
        <taxon>Pseudoleptotrichia</taxon>
    </lineage>
</organism>
<proteinExistence type="predicted"/>
<keyword evidence="3" id="KW-1133">Transmembrane helix</keyword>
<dbReference type="GO" id="GO:0005886">
    <property type="term" value="C:plasma membrane"/>
    <property type="evidence" value="ECO:0007669"/>
    <property type="project" value="InterPro"/>
</dbReference>
<dbReference type="RefSeq" id="WP_146966301.1">
    <property type="nucleotide sequence ID" value="NZ_AP019822.1"/>
</dbReference>
<dbReference type="EMBL" id="AP019822">
    <property type="protein sequence ID" value="BBM35210.1"/>
    <property type="molecule type" value="Genomic_DNA"/>
</dbReference>
<comment type="subcellular location">
    <subcellularLocation>
        <location evidence="1">Membrane</location>
        <topology evidence="1">Single-pass membrane protein</topology>
    </subcellularLocation>
</comment>
<keyword evidence="4" id="KW-0472">Membrane</keyword>
<evidence type="ECO:0000256" key="3">
    <source>
        <dbReference type="ARBA" id="ARBA00022989"/>
    </source>
</evidence>
<dbReference type="GO" id="GO:0009306">
    <property type="term" value="P:protein secretion"/>
    <property type="evidence" value="ECO:0007669"/>
    <property type="project" value="InterPro"/>
</dbReference>
<keyword evidence="2" id="KW-0812">Transmembrane</keyword>
<evidence type="ECO:0000256" key="1">
    <source>
        <dbReference type="ARBA" id="ARBA00004167"/>
    </source>
</evidence>
<protein>
    <recommendedName>
        <fullName evidence="5">Translocation and assembly module TamB C-terminal domain-containing protein</fullName>
    </recommendedName>
</protein>
<evidence type="ECO:0000313" key="7">
    <source>
        <dbReference type="Proteomes" id="UP000321606"/>
    </source>
</evidence>
<evidence type="ECO:0000256" key="2">
    <source>
        <dbReference type="ARBA" id="ARBA00022692"/>
    </source>
</evidence>
<dbReference type="STRING" id="714315.GCA_000516535_00129"/>
<accession>A0A510J7G0</accession>
<evidence type="ECO:0000259" key="5">
    <source>
        <dbReference type="Pfam" id="PF04357"/>
    </source>
</evidence>
<evidence type="ECO:0000313" key="6">
    <source>
        <dbReference type="EMBL" id="BBM35210.1"/>
    </source>
</evidence>
<feature type="domain" description="Translocation and assembly module TamB C-terminal" evidence="5">
    <location>
        <begin position="1100"/>
        <end position="1472"/>
    </location>
</feature>
<dbReference type="OrthoDB" id="82068at2"/>
<gene>
    <name evidence="6" type="ORF">JCM16774_0117</name>
</gene>
<dbReference type="InterPro" id="IPR007452">
    <property type="entry name" value="TamB_C"/>
</dbReference>
<reference evidence="6 7" key="1">
    <citation type="submission" date="2019-07" db="EMBL/GenBank/DDBJ databases">
        <title>Complete Genome Sequence of Leptotrichia goodfellowii Strain JCM 16774.</title>
        <authorList>
            <person name="Watanabe S."/>
            <person name="Cui L."/>
        </authorList>
    </citation>
    <scope>NUCLEOTIDE SEQUENCE [LARGE SCALE GENOMIC DNA]</scope>
    <source>
        <strain evidence="6 7">JCM16774</strain>
    </source>
</reference>
<dbReference type="KEGG" id="lgo:JCM16774_0117"/>
<dbReference type="Proteomes" id="UP000321606">
    <property type="component" value="Chromosome"/>
</dbReference>
<dbReference type="Pfam" id="PF04357">
    <property type="entry name" value="TamB"/>
    <property type="match status" value="1"/>
</dbReference>
<evidence type="ECO:0000256" key="4">
    <source>
        <dbReference type="ARBA" id="ARBA00023136"/>
    </source>
</evidence>